<protein>
    <recommendedName>
        <fullName evidence="11">Glycosyltransferase RgtA/B/C/D-like domain-containing protein</fullName>
    </recommendedName>
</protein>
<dbReference type="PANTHER" id="PTHR33908">
    <property type="entry name" value="MANNOSYLTRANSFERASE YKCB-RELATED"/>
    <property type="match status" value="1"/>
</dbReference>
<feature type="transmembrane region" description="Helical" evidence="8">
    <location>
        <begin position="307"/>
        <end position="329"/>
    </location>
</feature>
<evidence type="ECO:0000256" key="8">
    <source>
        <dbReference type="SAM" id="Phobius"/>
    </source>
</evidence>
<dbReference type="EMBL" id="BMDW01000001">
    <property type="protein sequence ID" value="GGA33951.1"/>
    <property type="molecule type" value="Genomic_DNA"/>
</dbReference>
<name>A0ABQ1FYI2_9SPHN</name>
<evidence type="ECO:0008006" key="11">
    <source>
        <dbReference type="Google" id="ProtNLM"/>
    </source>
</evidence>
<keyword evidence="6 8" id="KW-1133">Transmembrane helix</keyword>
<feature type="transmembrane region" description="Helical" evidence="8">
    <location>
        <begin position="387"/>
        <end position="406"/>
    </location>
</feature>
<dbReference type="InterPro" id="IPR050297">
    <property type="entry name" value="LipidA_mod_glycosyltrf_83"/>
</dbReference>
<keyword evidence="2" id="KW-1003">Cell membrane</keyword>
<feature type="transmembrane region" description="Helical" evidence="8">
    <location>
        <begin position="349"/>
        <end position="375"/>
    </location>
</feature>
<dbReference type="Proteomes" id="UP000618591">
    <property type="component" value="Unassembled WGS sequence"/>
</dbReference>
<evidence type="ECO:0000256" key="2">
    <source>
        <dbReference type="ARBA" id="ARBA00022475"/>
    </source>
</evidence>
<keyword evidence="7 8" id="KW-0472">Membrane</keyword>
<evidence type="ECO:0000313" key="10">
    <source>
        <dbReference type="Proteomes" id="UP000618591"/>
    </source>
</evidence>
<keyword evidence="5 8" id="KW-0812">Transmembrane</keyword>
<keyword evidence="10" id="KW-1185">Reference proteome</keyword>
<organism evidence="9 10">
    <name type="scientific">Sphingomonas psychrolutea</name>
    <dbReference type="NCBI Taxonomy" id="1259676"/>
    <lineage>
        <taxon>Bacteria</taxon>
        <taxon>Pseudomonadati</taxon>
        <taxon>Pseudomonadota</taxon>
        <taxon>Alphaproteobacteria</taxon>
        <taxon>Sphingomonadales</taxon>
        <taxon>Sphingomonadaceae</taxon>
        <taxon>Sphingomonas</taxon>
    </lineage>
</organism>
<keyword evidence="4" id="KW-0808">Transferase</keyword>
<evidence type="ECO:0000256" key="6">
    <source>
        <dbReference type="ARBA" id="ARBA00022989"/>
    </source>
</evidence>
<evidence type="ECO:0000256" key="1">
    <source>
        <dbReference type="ARBA" id="ARBA00004651"/>
    </source>
</evidence>
<evidence type="ECO:0000313" key="9">
    <source>
        <dbReference type="EMBL" id="GGA33951.1"/>
    </source>
</evidence>
<feature type="transmembrane region" description="Helical" evidence="8">
    <location>
        <begin position="212"/>
        <end position="234"/>
    </location>
</feature>
<evidence type="ECO:0000256" key="4">
    <source>
        <dbReference type="ARBA" id="ARBA00022679"/>
    </source>
</evidence>
<feature type="transmembrane region" description="Helical" evidence="8">
    <location>
        <begin position="412"/>
        <end position="428"/>
    </location>
</feature>
<evidence type="ECO:0000256" key="5">
    <source>
        <dbReference type="ARBA" id="ARBA00022692"/>
    </source>
</evidence>
<feature type="transmembrane region" description="Helical" evidence="8">
    <location>
        <begin position="155"/>
        <end position="172"/>
    </location>
</feature>
<feature type="transmembrane region" description="Helical" evidence="8">
    <location>
        <begin position="25"/>
        <end position="42"/>
    </location>
</feature>
<feature type="transmembrane region" description="Helical" evidence="8">
    <location>
        <begin position="98"/>
        <end position="118"/>
    </location>
</feature>
<dbReference type="PANTHER" id="PTHR33908:SF11">
    <property type="entry name" value="MEMBRANE PROTEIN"/>
    <property type="match status" value="1"/>
</dbReference>
<evidence type="ECO:0000256" key="3">
    <source>
        <dbReference type="ARBA" id="ARBA00022676"/>
    </source>
</evidence>
<feature type="transmembrane region" description="Helical" evidence="8">
    <location>
        <begin position="437"/>
        <end position="456"/>
    </location>
</feature>
<evidence type="ECO:0000256" key="7">
    <source>
        <dbReference type="ARBA" id="ARBA00023136"/>
    </source>
</evidence>
<comment type="subcellular location">
    <subcellularLocation>
        <location evidence="1">Cell membrane</location>
        <topology evidence="1">Multi-pass membrane protein</topology>
    </subcellularLocation>
</comment>
<gene>
    <name evidence="9" type="ORF">GCM10011395_00320</name>
</gene>
<reference evidence="10" key="1">
    <citation type="journal article" date="2019" name="Int. J. Syst. Evol. Microbiol.">
        <title>The Global Catalogue of Microorganisms (GCM) 10K type strain sequencing project: providing services to taxonomists for standard genome sequencing and annotation.</title>
        <authorList>
            <consortium name="The Broad Institute Genomics Platform"/>
            <consortium name="The Broad Institute Genome Sequencing Center for Infectious Disease"/>
            <person name="Wu L."/>
            <person name="Ma J."/>
        </authorList>
    </citation>
    <scope>NUCLEOTIDE SEQUENCE [LARGE SCALE GENOMIC DNA]</scope>
    <source>
        <strain evidence="10">CGMCC 1.10106</strain>
    </source>
</reference>
<sequence length="759" mass="83045">MGAGDILENRNAVGAGLIGRFGKDAAYLTLVSILWVVAILLIDPRGEYPVADDWAYTHSVRTLLESGHLKFSDWNATNLFTQVFWGAFVGAIFGPSNFVLRMSTLVLAWVGAVAFYHLMRSARCAPEPALLATLALLFNPQSMLFSFSFMTDVPYTTLQIVAMWLLALGMLAGSYRTQIAGWGVAVGALLIRQVGFSIPVGLAGEALVRKRLTIRTVALALLPIVAFFAGQAAFQSWLRASGIAPAMFGRQIPSAAALLAHPFATLRDLFAVFVMFSLDLGLFALPLSVLAAGAVLRRVGRRSAKALISAVAGVAMIAVLVIVGLKLHMPVGLRSAFVPDFTGSPMPTWVAIPLVAVALFGTILLYFAVAAAMLTWYRRERTDRFDIAIFALVMALCLLAPLPFTPLKLDRYLIPIVPCVLLVLAELFREQASQRRSVVAAGFVTAAIFVIASVLATHDSMAMKRAQWAAFTDLTRHVARDHVDAGWVINGSVSYGKHGRLDWMVDWFAADDYVIDPGARPGFRTIAQYPVDAWLPWIWAGRPILVQQKVAVPPHPQTAAQRETLLRTAPRAARILRQRDRPEPKRQRVDQQQLARAIVAKADDRAHRLQRGEAAQHPGHRAEHAEIGAAVARRIGGVADEAAIAWLVRLPAAEHAELALELPDRRRDERDARGMCRVGDGEPRRETVGAIEHNVRSRDQVGSIVYGEALGVQIQRDMRVDPDRTDGRCGDLGGADIRVAKQRLALQVRQIDCIVVDQD</sequence>
<proteinExistence type="predicted"/>
<keyword evidence="3" id="KW-0328">Glycosyltransferase</keyword>
<accession>A0ABQ1FYI2</accession>
<feature type="transmembrane region" description="Helical" evidence="8">
    <location>
        <begin position="270"/>
        <end position="295"/>
    </location>
</feature>
<comment type="caution">
    <text evidence="9">The sequence shown here is derived from an EMBL/GenBank/DDBJ whole genome shotgun (WGS) entry which is preliminary data.</text>
</comment>